<keyword evidence="2" id="KW-0732">Signal</keyword>
<dbReference type="InterPro" id="IPR002372">
    <property type="entry name" value="PQQ_rpt_dom"/>
</dbReference>
<feature type="signal peptide" evidence="2">
    <location>
        <begin position="1"/>
        <end position="33"/>
    </location>
</feature>
<dbReference type="Gene3D" id="2.130.10.10">
    <property type="entry name" value="YVTN repeat-like/Quinoprotein amine dehydrogenase"/>
    <property type="match status" value="2"/>
</dbReference>
<evidence type="ECO:0000313" key="4">
    <source>
        <dbReference type="EMBL" id="QGG93650.1"/>
    </source>
</evidence>
<dbReference type="RefSeq" id="WP_153757756.1">
    <property type="nucleotide sequence ID" value="NZ_CP045851.1"/>
</dbReference>
<gene>
    <name evidence="4" type="ORF">GH723_00165</name>
</gene>
<reference evidence="4 5" key="1">
    <citation type="submission" date="2019-11" db="EMBL/GenBank/DDBJ databases">
        <authorList>
            <person name="He Y."/>
        </authorList>
    </citation>
    <scope>NUCLEOTIDE SEQUENCE [LARGE SCALE GENOMIC DNA]</scope>
    <source>
        <strain evidence="4 5">SCSIO 58843</strain>
    </source>
</reference>
<keyword evidence="5" id="KW-1185">Reference proteome</keyword>
<name>A0A5Q2RII1_9ACTN</name>
<feature type="region of interest" description="Disordered" evidence="1">
    <location>
        <begin position="36"/>
        <end position="61"/>
    </location>
</feature>
<dbReference type="InterPro" id="IPR011048">
    <property type="entry name" value="Haem_d1_sf"/>
</dbReference>
<dbReference type="PANTHER" id="PTHR34512">
    <property type="entry name" value="CELL SURFACE PROTEIN"/>
    <property type="match status" value="1"/>
</dbReference>
<accession>A0A5Q2RII1</accession>
<evidence type="ECO:0000313" key="5">
    <source>
        <dbReference type="Proteomes" id="UP000334019"/>
    </source>
</evidence>
<dbReference type="EMBL" id="CP045851">
    <property type="protein sequence ID" value="QGG93650.1"/>
    <property type="molecule type" value="Genomic_DNA"/>
</dbReference>
<proteinExistence type="predicted"/>
<dbReference type="SUPFAM" id="SSF51004">
    <property type="entry name" value="C-terminal (heme d1) domain of cytochrome cd1-nitrite reductase"/>
    <property type="match status" value="1"/>
</dbReference>
<feature type="chain" id="PRO_5024346073" evidence="2">
    <location>
        <begin position="34"/>
        <end position="513"/>
    </location>
</feature>
<dbReference type="InterPro" id="IPR018391">
    <property type="entry name" value="PQQ_b-propeller_rpt"/>
</dbReference>
<dbReference type="InterPro" id="IPR011047">
    <property type="entry name" value="Quinoprotein_ADH-like_sf"/>
</dbReference>
<dbReference type="SMART" id="SM00564">
    <property type="entry name" value="PQQ"/>
    <property type="match status" value="4"/>
</dbReference>
<dbReference type="Pfam" id="PF13360">
    <property type="entry name" value="PQQ_2"/>
    <property type="match status" value="1"/>
</dbReference>
<dbReference type="AlphaFoldDB" id="A0A5Q2RII1"/>
<evidence type="ECO:0000256" key="1">
    <source>
        <dbReference type="SAM" id="MobiDB-lite"/>
    </source>
</evidence>
<dbReference type="KEGG" id="atq:GH723_00165"/>
<sequence length="513" mass="55571">MPSSPPSSTVVTVRTAALVVAVLAALAVVAASASSTDASTAAPDWPTAEPTGAGDAWVDPASAGHPWGDAVDGLLTFRGNPTRTFHGTGPMPADPVRLWRYPDAPMCSESEVEQGDYSGTFEWCGTGWTGQPAVFEREGRTWVVFGAYDRSIHFLDAADGSEIIPSFETGDIIKGTVTVDPDGYPLVYSGSRDDHMHVVAFDGEAPRELWTFDANSVEGGLWNDDWDASPLVIDDHLIQGGENSFWYVWKLNRGYAPDGSVTVDPELVFTAPGWDDELLDDLGDEQVSIESSIAVSGDVAYFTNSGGLVQGWDLSGLREGRDPERVFRFWMGDDTDATIVVDDEGMLYVASQYERSTARADEVGQIVKLDPSRPDDPVVWSVHDPDRKGVWATPAIHRDVLIVPTDGGRVMALDRATGEERWEMFLRGPTWQSPVVVDDVLVQGDCRGGVLRGFDVRDTSRVPPQLWTVELGGCIESTPAVWDGRIYVGTRGGFVHAVGERTDEPVVVVPGGR</sequence>
<organism evidence="4 5">
    <name type="scientific">Actinomarinicola tropica</name>
    <dbReference type="NCBI Taxonomy" id="2789776"/>
    <lineage>
        <taxon>Bacteria</taxon>
        <taxon>Bacillati</taxon>
        <taxon>Actinomycetota</taxon>
        <taxon>Acidimicrobiia</taxon>
        <taxon>Acidimicrobiales</taxon>
        <taxon>Iamiaceae</taxon>
        <taxon>Actinomarinicola</taxon>
    </lineage>
</organism>
<evidence type="ECO:0000256" key="2">
    <source>
        <dbReference type="SAM" id="SignalP"/>
    </source>
</evidence>
<feature type="domain" description="Pyrrolo-quinoline quinone repeat" evidence="3">
    <location>
        <begin position="367"/>
        <end position="498"/>
    </location>
</feature>
<protein>
    <submittedName>
        <fullName evidence="4">PQQ-binding-like beta-propeller repeat protein</fullName>
    </submittedName>
</protein>
<dbReference type="InterPro" id="IPR015943">
    <property type="entry name" value="WD40/YVTN_repeat-like_dom_sf"/>
</dbReference>
<evidence type="ECO:0000259" key="3">
    <source>
        <dbReference type="Pfam" id="PF13360"/>
    </source>
</evidence>
<dbReference type="PANTHER" id="PTHR34512:SF30">
    <property type="entry name" value="OUTER MEMBRANE PROTEIN ASSEMBLY FACTOR BAMB"/>
    <property type="match status" value="1"/>
</dbReference>
<dbReference type="SUPFAM" id="SSF50998">
    <property type="entry name" value="Quinoprotein alcohol dehydrogenase-like"/>
    <property type="match status" value="1"/>
</dbReference>
<dbReference type="Proteomes" id="UP000334019">
    <property type="component" value="Chromosome"/>
</dbReference>